<reference evidence="2 3" key="1">
    <citation type="journal article" date="2015" name="Microbiome">
        <title>Genomic resolution of linkages in carbon, nitrogen, and sulfur cycling among widespread estuary sediment bacteria.</title>
        <authorList>
            <person name="Baker B.J."/>
            <person name="Lazar C.S."/>
            <person name="Teske A.P."/>
            <person name="Dick G.J."/>
        </authorList>
    </citation>
    <scope>NUCLEOTIDE SEQUENCE [LARGE SCALE GENOMIC DNA]</scope>
    <source>
        <strain evidence="2">DG_54_3</strain>
    </source>
</reference>
<proteinExistence type="predicted"/>
<evidence type="ECO:0000256" key="1">
    <source>
        <dbReference type="SAM" id="Phobius"/>
    </source>
</evidence>
<name>A0A0S7Y633_UNCSA</name>
<feature type="transmembrane region" description="Helical" evidence="1">
    <location>
        <begin position="35"/>
        <end position="56"/>
    </location>
</feature>
<evidence type="ECO:0000313" key="3">
    <source>
        <dbReference type="Proteomes" id="UP000051861"/>
    </source>
</evidence>
<gene>
    <name evidence="2" type="ORF">AMJ44_00195</name>
</gene>
<sequence length="75" mass="8657">MKNATRLLVICIILSFNFLVFPKFMYAYIDPGTGSYVLQLIIAALISISLIIKISWTKIKTFLSKIFKKKQVNER</sequence>
<dbReference type="Proteomes" id="UP000051861">
    <property type="component" value="Unassembled WGS sequence"/>
</dbReference>
<accession>A0A0S7Y633</accession>
<protein>
    <submittedName>
        <fullName evidence="2">Uncharacterized protein</fullName>
    </submittedName>
</protein>
<organism evidence="2 3">
    <name type="scientific">candidate division WOR-1 bacterium DG_54_3</name>
    <dbReference type="NCBI Taxonomy" id="1703775"/>
    <lineage>
        <taxon>Bacteria</taxon>
        <taxon>Bacillati</taxon>
        <taxon>Saganbacteria</taxon>
    </lineage>
</organism>
<dbReference type="AlphaFoldDB" id="A0A0S7Y633"/>
<keyword evidence="1" id="KW-1133">Transmembrane helix</keyword>
<feature type="transmembrane region" description="Helical" evidence="1">
    <location>
        <begin position="7"/>
        <end position="29"/>
    </location>
</feature>
<dbReference type="EMBL" id="LIZX01000004">
    <property type="protein sequence ID" value="KPJ70176.1"/>
    <property type="molecule type" value="Genomic_DNA"/>
</dbReference>
<comment type="caution">
    <text evidence="2">The sequence shown here is derived from an EMBL/GenBank/DDBJ whole genome shotgun (WGS) entry which is preliminary data.</text>
</comment>
<keyword evidence="1" id="KW-0472">Membrane</keyword>
<evidence type="ECO:0000313" key="2">
    <source>
        <dbReference type="EMBL" id="KPJ70176.1"/>
    </source>
</evidence>
<keyword evidence="1" id="KW-0812">Transmembrane</keyword>